<evidence type="ECO:0000259" key="11">
    <source>
        <dbReference type="PROSITE" id="PS50235"/>
    </source>
</evidence>
<dbReference type="CDD" id="cd06143">
    <property type="entry name" value="PAN2_exo"/>
    <property type="match status" value="1"/>
</dbReference>
<dbReference type="GO" id="GO:0000289">
    <property type="term" value="P:nuclear-transcribed mRNA poly(A) tail shortening"/>
    <property type="evidence" value="ECO:0007669"/>
    <property type="project" value="UniProtKB-UniRule"/>
</dbReference>
<dbReference type="InterPro" id="IPR030843">
    <property type="entry name" value="PAN2"/>
</dbReference>
<feature type="domain" description="USP" evidence="11">
    <location>
        <begin position="471"/>
        <end position="816"/>
    </location>
</feature>
<dbReference type="SUPFAM" id="SSF50978">
    <property type="entry name" value="WD40 repeat-like"/>
    <property type="match status" value="1"/>
</dbReference>
<dbReference type="SMART" id="SM00479">
    <property type="entry name" value="EXOIII"/>
    <property type="match status" value="1"/>
</dbReference>
<organism evidence="12 13">
    <name type="scientific">Synchytrium microbalum</name>
    <dbReference type="NCBI Taxonomy" id="1806994"/>
    <lineage>
        <taxon>Eukaryota</taxon>
        <taxon>Fungi</taxon>
        <taxon>Fungi incertae sedis</taxon>
        <taxon>Chytridiomycota</taxon>
        <taxon>Chytridiomycota incertae sedis</taxon>
        <taxon>Chytridiomycetes</taxon>
        <taxon>Synchytriales</taxon>
        <taxon>Synchytriaceae</taxon>
        <taxon>Synchytrium</taxon>
    </lineage>
</organism>
<name>A0A507CG16_9FUNG</name>
<evidence type="ECO:0000256" key="3">
    <source>
        <dbReference type="ARBA" id="ARBA00022574"/>
    </source>
</evidence>
<evidence type="ECO:0000256" key="2">
    <source>
        <dbReference type="ARBA" id="ARBA00022490"/>
    </source>
</evidence>
<dbReference type="Pfam" id="PF13423">
    <property type="entry name" value="UCH_1"/>
    <property type="match status" value="1"/>
</dbReference>
<evidence type="ECO:0000256" key="9">
    <source>
        <dbReference type="HAMAP-Rule" id="MF_03182"/>
    </source>
</evidence>
<dbReference type="GO" id="GO:0000932">
    <property type="term" value="C:P-body"/>
    <property type="evidence" value="ECO:0007669"/>
    <property type="project" value="TreeGrafter"/>
</dbReference>
<dbReference type="FunFam" id="3.30.420.10:FF:000028">
    <property type="entry name" value="PAN2-PAN3 deadenylation complex catalytic subunit PAN2"/>
    <property type="match status" value="1"/>
</dbReference>
<dbReference type="InterPro" id="IPR015943">
    <property type="entry name" value="WD40/YVTN_repeat-like_dom_sf"/>
</dbReference>
<comment type="cofactor">
    <cofactor evidence="9">
        <name>a divalent metal cation</name>
        <dbReference type="ChEBI" id="CHEBI:60240"/>
    </cofactor>
    <text evidence="9">Binds 2 metal cations per subunit in the catalytic exonuclease domain.</text>
</comment>
<dbReference type="GO" id="GO:0004535">
    <property type="term" value="F:poly(A)-specific ribonuclease activity"/>
    <property type="evidence" value="ECO:0007669"/>
    <property type="project" value="UniProtKB-UniRule"/>
</dbReference>
<accession>A0A507CG16</accession>
<evidence type="ECO:0000256" key="5">
    <source>
        <dbReference type="ARBA" id="ARBA00022722"/>
    </source>
</evidence>
<dbReference type="InterPro" id="IPR036397">
    <property type="entry name" value="RNaseH_sf"/>
</dbReference>
<evidence type="ECO:0000256" key="6">
    <source>
        <dbReference type="ARBA" id="ARBA00022723"/>
    </source>
</evidence>
<evidence type="ECO:0000256" key="1">
    <source>
        <dbReference type="ARBA" id="ARBA00004496"/>
    </source>
</evidence>
<dbReference type="PANTHER" id="PTHR15728:SF0">
    <property type="entry name" value="PAN2-PAN3 DEADENYLATION COMPLEX CATALYTIC SUBUNIT PAN2"/>
    <property type="match status" value="1"/>
</dbReference>
<evidence type="ECO:0000313" key="13">
    <source>
        <dbReference type="Proteomes" id="UP000319731"/>
    </source>
</evidence>
<dbReference type="InterPro" id="IPR038765">
    <property type="entry name" value="Papain-like_cys_pep_sf"/>
</dbReference>
<feature type="region of interest" description="Disordered" evidence="10">
    <location>
        <begin position="378"/>
        <end position="433"/>
    </location>
</feature>
<comment type="domain">
    <text evidence="9">The linker, or PAN3 interaction domain (PID), between the WD40 repeats and the pseudo-UCH domain mediates interaction with PAN3.</text>
</comment>
<dbReference type="Gene3D" id="3.30.420.10">
    <property type="entry name" value="Ribonuclease H-like superfamily/Ribonuclease H"/>
    <property type="match status" value="1"/>
</dbReference>
<comment type="caution">
    <text evidence="12">The sequence shown here is derived from an EMBL/GenBank/DDBJ whole genome shotgun (WGS) entry which is preliminary data.</text>
</comment>
<evidence type="ECO:0000256" key="10">
    <source>
        <dbReference type="SAM" id="MobiDB-lite"/>
    </source>
</evidence>
<dbReference type="EC" id="3.1.13.4" evidence="9"/>
<comment type="catalytic activity">
    <reaction evidence="9">
        <text>Exonucleolytic cleavage of poly(A) to 5'-AMP.</text>
        <dbReference type="EC" id="3.1.13.4"/>
    </reaction>
</comment>
<protein>
    <recommendedName>
        <fullName evidence="9">PAN2-PAN3 deadenylation complex catalytic subunit PAN2</fullName>
        <ecNumber evidence="9">3.1.13.4</ecNumber>
    </recommendedName>
    <alternativeName>
        <fullName evidence="9">PAB1P-dependent poly(A)-specific ribonuclease</fullName>
    </alternativeName>
    <alternativeName>
        <fullName evidence="9">Poly(A)-nuclease deadenylation complex subunit 2</fullName>
        <shortName evidence="9">PAN deadenylation complex subunit 2</shortName>
    </alternativeName>
</protein>
<keyword evidence="3" id="KW-0853">WD repeat</keyword>
<dbReference type="Pfam" id="PF00929">
    <property type="entry name" value="RNase_T"/>
    <property type="match status" value="1"/>
</dbReference>
<evidence type="ECO:0000256" key="7">
    <source>
        <dbReference type="ARBA" id="ARBA00022801"/>
    </source>
</evidence>
<sequence length="1082" mass="120601">MAGQVLHEIRRVGTDPSLRGITAISSDPSEELIWIGNTQASFKAHAGAVSQLAVTDYGVFSVGGNTARLTARRGLPQWTVQEENTKKMIAMCLPTTPSSNELVVAGEPTTLMLVNIHRGTITRLLDSAGVETKVMRKSRLLCCGTANGKIMLRDPRSYRVEHTIDAHSGSVNDMDVAGYTLMTCGSSERAGAHVREPLVKIYDLRTMRALPPVSFTARASFLRFLPKLSSTALIGSSNGQFQICDVMNNSAAIQFYHLEGTGSPLTVLDVSSSGEVVTFGDGSGVLYQYADRPQGKINMYSRPSEYPTLPRNTTYIGLDDDRPLNSIGMSYYTEPLLSVFPNTPFPAHQPPAFIPSEILSNVKMIDFVGYAQNPNTFRRNQRLRDTSKAREDMEQPKFRSEQERAQMRKPVPDNKKQRERPLDGGGAVDDASDAVGSENGIPRAYRLVEIKYSRFGVEDFDFAFYNKTPYSGLETHIQSSYCNAIVQVLFFNHVFREIAKAHIRLSCNKEFCLTCELGFLFRMLEDGKGVNCQATNFLRAFATLPQAAALGLLELDVVTTPVSYSSMIQSCNRFILEQAHQECMAVGMSYPIMTATKSNLSVIQQLYGHESSSVSTCDVCGNSDVRETMPFVVDMMYRKIPQPTSGKGPIPPLPPMQSFTETLQSSLRRESTTRAWCSTCSRYQPLTQTRAIKHFPVVLNINACVSDNDHTGWWTAGWASMRFAMSITEDAVVVQDSLEGQDVPQGFVVYELTSIVSEILQDGRLKHLISHVRVDDDEASPSWHVFNDFLVDKVSTSSVLEFKEWRTPSVSQYRRVDVSSLCDLSSLPKSMDQSILMDSQVLNRRRELSITYKRLTPEETQSLKGALCGLDAEFVALSKEESEVRSDGVRQVVRPSRLGLARVSVTRGFEPEDDTPFIDEYISTTEEVVDYLTDYSGIAPGDLDPAVSLHPLVPLKVAYKKLRMLVDQGCIFVGHGLKKDLRIINILVPPDQIIDTVDLFYVKSRQRRISLRFLAWYLLGEQIQADSHDSVEDAQAALLLYRKYKELVYMGVLESTLEEVYEEGRALNFKVPTPPSPDQPAS</sequence>
<feature type="binding site" evidence="9">
    <location>
        <position position="980"/>
    </location>
    <ligand>
        <name>a divalent metal cation</name>
        <dbReference type="ChEBI" id="CHEBI:60240"/>
        <note>catalytic</note>
    </ligand>
</feature>
<dbReference type="OrthoDB" id="16516at2759"/>
<dbReference type="InterPro" id="IPR012337">
    <property type="entry name" value="RNaseH-like_sf"/>
</dbReference>
<dbReference type="EMBL" id="QEAO01000004">
    <property type="protein sequence ID" value="TPX36525.1"/>
    <property type="molecule type" value="Genomic_DNA"/>
</dbReference>
<comment type="subunit">
    <text evidence="9">Forms a heterotrimer with an asymmetric homodimer of the regulatory subunit PAN3 to form the poly(A)-nuclease (PAN) deadenylation complex.</text>
</comment>
<keyword evidence="5 9" id="KW-0540">Nuclease</keyword>
<comment type="domain">
    <text evidence="9">Contains a pseudo-UCH domain. This ubiquitin C-terminal hydrolase (UCH)-like or ubiquitin specific protease (USP)-like domain is predicted to be catalytically inactive because it lacks the active site catalytic triad characteristic of thiol proteases, with residues at the equivalent structural positions that are incompatible with catalysis, and it cannot bind ubiquitin. It functions as a structural scaffold for intra- and intermolecular interactions in the complex.</text>
</comment>
<dbReference type="SUPFAM" id="SSF54001">
    <property type="entry name" value="Cysteine proteinases"/>
    <property type="match status" value="1"/>
</dbReference>
<dbReference type="SUPFAM" id="SSF53098">
    <property type="entry name" value="Ribonuclease H-like"/>
    <property type="match status" value="1"/>
</dbReference>
<proteinExistence type="inferred from homology"/>
<dbReference type="Proteomes" id="UP000319731">
    <property type="component" value="Unassembled WGS sequence"/>
</dbReference>
<evidence type="ECO:0000256" key="8">
    <source>
        <dbReference type="ARBA" id="ARBA00022839"/>
    </source>
</evidence>
<comment type="similarity">
    <text evidence="9">Belongs to the peptidase C19 family. PAN2 subfamily.</text>
</comment>
<dbReference type="PROSITE" id="PS50235">
    <property type="entry name" value="USP_3"/>
    <property type="match status" value="1"/>
</dbReference>
<evidence type="ECO:0000313" key="12">
    <source>
        <dbReference type="EMBL" id="TPX36525.1"/>
    </source>
</evidence>
<dbReference type="Gene3D" id="3.90.70.10">
    <property type="entry name" value="Cysteine proteinases"/>
    <property type="match status" value="1"/>
</dbReference>
<dbReference type="InterPro" id="IPR028881">
    <property type="entry name" value="PAN2_UCH_dom"/>
</dbReference>
<comment type="caution">
    <text evidence="9">Lacks conserved residue(s) required for the propagation of feature annotation.</text>
</comment>
<dbReference type="GO" id="GO:0006397">
    <property type="term" value="P:mRNA processing"/>
    <property type="evidence" value="ECO:0007669"/>
    <property type="project" value="UniProtKB-KW"/>
</dbReference>
<keyword evidence="4 9" id="KW-0507">mRNA processing</keyword>
<dbReference type="InterPro" id="IPR050785">
    <property type="entry name" value="PAN2-PAN3_catalytic_subunit"/>
</dbReference>
<evidence type="ECO:0000256" key="4">
    <source>
        <dbReference type="ARBA" id="ARBA00022664"/>
    </source>
</evidence>
<keyword evidence="13" id="KW-1185">Reference proteome</keyword>
<keyword evidence="8 9" id="KW-0269">Exonuclease</keyword>
<dbReference type="STRING" id="1806994.A0A507CG16"/>
<dbReference type="GO" id="GO:0031251">
    <property type="term" value="C:PAN complex"/>
    <property type="evidence" value="ECO:0007669"/>
    <property type="project" value="UniProtKB-UniRule"/>
</dbReference>
<dbReference type="GO" id="GO:0003676">
    <property type="term" value="F:nucleic acid binding"/>
    <property type="evidence" value="ECO:0007669"/>
    <property type="project" value="InterPro"/>
</dbReference>
<comment type="function">
    <text evidence="9">Catalytic subunit of the poly(A)-nuclease (PAN) deadenylation complex, one of two cytoplasmic mRNA deadenylases involved in mRNA turnover. PAN specifically shortens poly(A) tails of RNA and the activity is stimulated by poly(A)-binding protein PAB1. PAN deadenylation is followed by rapid degradation of the shortened mRNA tails by the CCR4-NOT complex. Deadenylated mRNAs are then degraded by two alternative mechanisms, namely exosome-mediated 3'-5' exonucleolytic degradation, or deadenlyation-dependent mRNA decaping and subsequent 5'-3' exonucleolytic degradation by XRN1. May also be involved in post-transcriptional maturation of mRNA poly(A) tails.</text>
</comment>
<dbReference type="InterPro" id="IPR028889">
    <property type="entry name" value="USP"/>
</dbReference>
<feature type="compositionally biased region" description="Basic and acidic residues" evidence="10">
    <location>
        <begin position="382"/>
        <end position="422"/>
    </location>
</feature>
<feature type="binding site" evidence="9">
    <location>
        <position position="873"/>
    </location>
    <ligand>
        <name>a divalent metal cation</name>
        <dbReference type="ChEBI" id="CHEBI:60240"/>
        <note>catalytic</note>
    </ligand>
</feature>
<feature type="binding site" evidence="9">
    <location>
        <position position="1033"/>
    </location>
    <ligand>
        <name>a divalent metal cation</name>
        <dbReference type="ChEBI" id="CHEBI:60240"/>
        <note>catalytic</note>
    </ligand>
</feature>
<comment type="activity regulation">
    <text evidence="9">Positively regulated by the regulatory subunit PAN3.</text>
</comment>
<dbReference type="AlphaFoldDB" id="A0A507CG16"/>
<dbReference type="InterPro" id="IPR013520">
    <property type="entry name" value="Ribonucl_H"/>
</dbReference>
<dbReference type="Pfam" id="PF20770">
    <property type="entry name" value="PAN2_N"/>
    <property type="match status" value="1"/>
</dbReference>
<reference evidence="12 13" key="1">
    <citation type="journal article" date="2019" name="Sci. Rep.">
        <title>Comparative genomics of chytrid fungi reveal insights into the obligate biotrophic and pathogenic lifestyle of Synchytrium endobioticum.</title>
        <authorList>
            <person name="van de Vossenberg B.T.L.H."/>
            <person name="Warris S."/>
            <person name="Nguyen H.D.T."/>
            <person name="van Gent-Pelzer M.P.E."/>
            <person name="Joly D.L."/>
            <person name="van de Geest H.C."/>
            <person name="Bonants P.J.M."/>
            <person name="Smith D.S."/>
            <person name="Levesque C.A."/>
            <person name="van der Lee T.A.J."/>
        </authorList>
    </citation>
    <scope>NUCLEOTIDE SEQUENCE [LARGE SCALE GENOMIC DNA]</scope>
    <source>
        <strain evidence="12 13">JEL517</strain>
    </source>
</reference>
<dbReference type="Gene3D" id="2.130.10.10">
    <property type="entry name" value="YVTN repeat-like/Quinoprotein amine dehydrogenase"/>
    <property type="match status" value="1"/>
</dbReference>
<keyword evidence="2 9" id="KW-0963">Cytoplasm</keyword>
<dbReference type="InterPro" id="IPR036322">
    <property type="entry name" value="WD40_repeat_dom_sf"/>
</dbReference>
<comment type="subcellular location">
    <subcellularLocation>
        <location evidence="1 9">Cytoplasm</location>
    </subcellularLocation>
</comment>
<keyword evidence="6 9" id="KW-0479">Metal-binding</keyword>
<dbReference type="GO" id="GO:0046872">
    <property type="term" value="F:metal ion binding"/>
    <property type="evidence" value="ECO:0007669"/>
    <property type="project" value="UniProtKB-KW"/>
</dbReference>
<keyword evidence="7 9" id="KW-0378">Hydrolase</keyword>
<gene>
    <name evidence="9" type="primary">PAN2</name>
    <name evidence="12" type="ORF">SmJEL517_g01378</name>
</gene>
<dbReference type="PANTHER" id="PTHR15728">
    <property type="entry name" value="DEADENYLATION COMPLEX CATALYTIC SUBUNIT PAN2"/>
    <property type="match status" value="1"/>
</dbReference>
<dbReference type="HAMAP" id="MF_03182">
    <property type="entry name" value="PAN2"/>
    <property type="match status" value="1"/>
</dbReference>
<feature type="binding site" evidence="9">
    <location>
        <position position="871"/>
    </location>
    <ligand>
        <name>a divalent metal cation</name>
        <dbReference type="ChEBI" id="CHEBI:60240"/>
        <note>catalytic</note>
    </ligand>
</feature>
<dbReference type="InterPro" id="IPR048841">
    <property type="entry name" value="PAN2_N"/>
</dbReference>